<keyword evidence="11" id="KW-1185">Reference proteome</keyword>
<dbReference type="Pfam" id="PF00528">
    <property type="entry name" value="BPD_transp_1"/>
    <property type="match status" value="1"/>
</dbReference>
<dbReference type="AlphaFoldDB" id="A0A2S0NBX7"/>
<dbReference type="Gene3D" id="1.10.3720.10">
    <property type="entry name" value="MetI-like"/>
    <property type="match status" value="1"/>
</dbReference>
<keyword evidence="5 8" id="KW-0812">Transmembrane</keyword>
<evidence type="ECO:0000256" key="3">
    <source>
        <dbReference type="ARBA" id="ARBA00022448"/>
    </source>
</evidence>
<keyword evidence="4" id="KW-1003">Cell membrane</keyword>
<protein>
    <submittedName>
        <fullName evidence="10">ABC transporter permease</fullName>
    </submittedName>
</protein>
<dbReference type="PANTHER" id="PTHR42929:SF5">
    <property type="entry name" value="ABC TRANSPORTER PERMEASE PROTEIN"/>
    <property type="match status" value="1"/>
</dbReference>
<dbReference type="GO" id="GO:0055085">
    <property type="term" value="P:transmembrane transport"/>
    <property type="evidence" value="ECO:0007669"/>
    <property type="project" value="InterPro"/>
</dbReference>
<comment type="subcellular location">
    <subcellularLocation>
        <location evidence="1 8">Cell membrane</location>
        <topology evidence="1 8">Multi-pass membrane protein</topology>
    </subcellularLocation>
</comment>
<feature type="transmembrane region" description="Helical" evidence="8">
    <location>
        <begin position="78"/>
        <end position="98"/>
    </location>
</feature>
<dbReference type="PROSITE" id="PS50928">
    <property type="entry name" value="ABC_TM1"/>
    <property type="match status" value="1"/>
</dbReference>
<dbReference type="RefSeq" id="WP_106748976.1">
    <property type="nucleotide sequence ID" value="NZ_CP027668.1"/>
</dbReference>
<feature type="transmembrane region" description="Helical" evidence="8">
    <location>
        <begin position="52"/>
        <end position="72"/>
    </location>
</feature>
<evidence type="ECO:0000256" key="4">
    <source>
        <dbReference type="ARBA" id="ARBA00022475"/>
    </source>
</evidence>
<comment type="similarity">
    <text evidence="2">Belongs to the binding-protein-dependent transport system permease family. CysTW subfamily.</text>
</comment>
<feature type="transmembrane region" description="Helical" evidence="8">
    <location>
        <begin position="156"/>
        <end position="179"/>
    </location>
</feature>
<proteinExistence type="inferred from homology"/>
<dbReference type="GO" id="GO:0005886">
    <property type="term" value="C:plasma membrane"/>
    <property type="evidence" value="ECO:0007669"/>
    <property type="project" value="UniProtKB-SubCell"/>
</dbReference>
<evidence type="ECO:0000313" key="10">
    <source>
        <dbReference type="EMBL" id="AVO45635.1"/>
    </source>
</evidence>
<gene>
    <name evidence="10" type="ORF">C6569_11480</name>
</gene>
<evidence type="ECO:0000256" key="5">
    <source>
        <dbReference type="ARBA" id="ARBA00022692"/>
    </source>
</evidence>
<feature type="transmembrane region" description="Helical" evidence="8">
    <location>
        <begin position="20"/>
        <end position="40"/>
    </location>
</feature>
<name>A0A2S0NBX7_9HYPH</name>
<accession>A0A2S0NBX7</accession>
<sequence>MAAISERPVGEPGTLTAAGLLVPATLFVAVGLMVPIAILFRYSLNAFVPGQLMVDALTIANYVKFFTDPFYLQVLWRTIRVAVACTVFCLIFGFPLAYVLARTQSRYKNLLVMAIVLPLFVGNAVRAAGWMVAFGSKGFVNATLMGMGLISQPIEIMYTELAVVIGIIAVNLPFMVLTLQSVIEGIDRNVEEAAFSLGAPPMTMATRVLFPLALPGILAGVILTFILAMNAYATPVLLGGPKFQTMGPLVFSTFAQQNNWPFGGAVSFILMTATLILTVASSLLIRRRYA</sequence>
<keyword evidence="6 8" id="KW-1133">Transmembrane helix</keyword>
<feature type="transmembrane region" description="Helical" evidence="8">
    <location>
        <begin position="208"/>
        <end position="233"/>
    </location>
</feature>
<dbReference type="EMBL" id="CP027668">
    <property type="protein sequence ID" value="AVO45635.1"/>
    <property type="molecule type" value="Genomic_DNA"/>
</dbReference>
<dbReference type="OrthoDB" id="9807047at2"/>
<evidence type="ECO:0000313" key="11">
    <source>
        <dbReference type="Proteomes" id="UP000237889"/>
    </source>
</evidence>
<dbReference type="CDD" id="cd06261">
    <property type="entry name" value="TM_PBP2"/>
    <property type="match status" value="1"/>
</dbReference>
<evidence type="ECO:0000256" key="1">
    <source>
        <dbReference type="ARBA" id="ARBA00004651"/>
    </source>
</evidence>
<dbReference type="PANTHER" id="PTHR42929">
    <property type="entry name" value="INNER MEMBRANE ABC TRANSPORTER PERMEASE PROTEIN YDCU-RELATED-RELATED"/>
    <property type="match status" value="1"/>
</dbReference>
<keyword evidence="7 8" id="KW-0472">Membrane</keyword>
<organism evidence="10 11">
    <name type="scientific">Phreatobacter cathodiphilus</name>
    <dbReference type="NCBI Taxonomy" id="1868589"/>
    <lineage>
        <taxon>Bacteria</taxon>
        <taxon>Pseudomonadati</taxon>
        <taxon>Pseudomonadota</taxon>
        <taxon>Alphaproteobacteria</taxon>
        <taxon>Hyphomicrobiales</taxon>
        <taxon>Phreatobacteraceae</taxon>
        <taxon>Phreatobacter</taxon>
    </lineage>
</organism>
<evidence type="ECO:0000256" key="8">
    <source>
        <dbReference type="RuleBase" id="RU363032"/>
    </source>
</evidence>
<keyword evidence="3 8" id="KW-0813">Transport</keyword>
<feature type="transmembrane region" description="Helical" evidence="8">
    <location>
        <begin position="110"/>
        <end position="136"/>
    </location>
</feature>
<feature type="transmembrane region" description="Helical" evidence="8">
    <location>
        <begin position="262"/>
        <end position="285"/>
    </location>
</feature>
<evidence type="ECO:0000259" key="9">
    <source>
        <dbReference type="PROSITE" id="PS50928"/>
    </source>
</evidence>
<evidence type="ECO:0000256" key="7">
    <source>
        <dbReference type="ARBA" id="ARBA00023136"/>
    </source>
</evidence>
<dbReference type="InterPro" id="IPR035906">
    <property type="entry name" value="MetI-like_sf"/>
</dbReference>
<evidence type="ECO:0000256" key="6">
    <source>
        <dbReference type="ARBA" id="ARBA00022989"/>
    </source>
</evidence>
<feature type="domain" description="ABC transmembrane type-1" evidence="9">
    <location>
        <begin position="75"/>
        <end position="281"/>
    </location>
</feature>
<dbReference type="Proteomes" id="UP000237889">
    <property type="component" value="Chromosome"/>
</dbReference>
<dbReference type="KEGG" id="phr:C6569_11480"/>
<dbReference type="InterPro" id="IPR000515">
    <property type="entry name" value="MetI-like"/>
</dbReference>
<dbReference type="SUPFAM" id="SSF161098">
    <property type="entry name" value="MetI-like"/>
    <property type="match status" value="1"/>
</dbReference>
<evidence type="ECO:0000256" key="2">
    <source>
        <dbReference type="ARBA" id="ARBA00007069"/>
    </source>
</evidence>
<reference evidence="10 11" key="1">
    <citation type="submission" date="2018-03" db="EMBL/GenBank/DDBJ databases">
        <title>Genome sequencing of Phreatobacter sp.</title>
        <authorList>
            <person name="Kim S.-J."/>
            <person name="Heo J."/>
            <person name="Kwon S.-W."/>
        </authorList>
    </citation>
    <scope>NUCLEOTIDE SEQUENCE [LARGE SCALE GENOMIC DNA]</scope>
    <source>
        <strain evidence="10 11">S-12</strain>
    </source>
</reference>